<gene>
    <name evidence="1" type="ORF">NQ176_g10529</name>
</gene>
<name>A0ACC1MGH0_9HYPO</name>
<evidence type="ECO:0000313" key="1">
    <source>
        <dbReference type="EMBL" id="KAJ2965618.1"/>
    </source>
</evidence>
<organism evidence="1 2">
    <name type="scientific">Zarea fungicola</name>
    <dbReference type="NCBI Taxonomy" id="93591"/>
    <lineage>
        <taxon>Eukaryota</taxon>
        <taxon>Fungi</taxon>
        <taxon>Dikarya</taxon>
        <taxon>Ascomycota</taxon>
        <taxon>Pezizomycotina</taxon>
        <taxon>Sordariomycetes</taxon>
        <taxon>Hypocreomycetidae</taxon>
        <taxon>Hypocreales</taxon>
        <taxon>Cordycipitaceae</taxon>
        <taxon>Zarea</taxon>
    </lineage>
</organism>
<comment type="caution">
    <text evidence="1">The sequence shown here is derived from an EMBL/GenBank/DDBJ whole genome shotgun (WGS) entry which is preliminary data.</text>
</comment>
<protein>
    <submittedName>
        <fullName evidence="1">Uncharacterized protein</fullName>
    </submittedName>
</protein>
<accession>A0ACC1MGH0</accession>
<proteinExistence type="predicted"/>
<dbReference type="EMBL" id="JANJQO010002914">
    <property type="protein sequence ID" value="KAJ2965618.1"/>
    <property type="molecule type" value="Genomic_DNA"/>
</dbReference>
<evidence type="ECO:0000313" key="2">
    <source>
        <dbReference type="Proteomes" id="UP001143910"/>
    </source>
</evidence>
<dbReference type="Proteomes" id="UP001143910">
    <property type="component" value="Unassembled WGS sequence"/>
</dbReference>
<reference evidence="1" key="1">
    <citation type="submission" date="2022-08" db="EMBL/GenBank/DDBJ databases">
        <title>Genome Sequence of Lecanicillium fungicola.</title>
        <authorList>
            <person name="Buettner E."/>
        </authorList>
    </citation>
    <scope>NUCLEOTIDE SEQUENCE</scope>
    <source>
        <strain evidence="1">Babe33</strain>
    </source>
</reference>
<sequence>MYNRRSENLTQINDKGLSTNETVASHTHLTCFPDFRFTRSLGALHTGLRRADAKSMATVQGRKRSRLACQTCRDLKRKCDGAEPCGTCVRFEYQCRYSSGNKMRHKVEQQQHQHPHPHHAPASSHGVTTRGQYSPGDNGTTPSSSVDQQVRSLEANSGPAFVRRLGFKSDPKGNPRVQTFAWNAFLGSRQTGPSPMAQPVTEILPKERMSYLAHVYFQKLHPTYSFINADELEQQIQRRWANPGAPEAIDAVLCGVAALGCLFSQVHADATEPILVESAKRLLEESFSAAPSTVSIMAWLLRVIYLRLAGTHYPAWLASCTVLHMLEAAGMTTEDADQAASLRPDTPEANNIEVNRRLVAVSQHLNLWMSYDMGLSRVTLSGATCALPSKFPGEVIRELIELLPFTIQLDPERTQAAPELESALQIVLDRVHTRATSVLAQCNLALCLCRRLRSMEFSLPDSTIQRILVVTANGIQAARELLVDRSPWHHMAYVPFQIICVLLAIDTVSSISQLRDAMQCLKDVATVYNTHATREAMRTARSLIMLHQRGKEMLAASLSDIAKIYDGNNTQDDVADTAPALPDDFAWLNGLPEDISSIHELNLEQLLSPEFFWNASSS</sequence>
<keyword evidence="2" id="KW-1185">Reference proteome</keyword>